<dbReference type="RefSeq" id="WP_044049228.1">
    <property type="nucleotide sequence ID" value="NZ_CP003984.1"/>
</dbReference>
<evidence type="ECO:0000256" key="3">
    <source>
        <dbReference type="ARBA" id="ARBA00022827"/>
    </source>
</evidence>
<comment type="cofactor">
    <cofactor evidence="1">
        <name>FAD</name>
        <dbReference type="ChEBI" id="CHEBI:57692"/>
    </cofactor>
</comment>
<evidence type="ECO:0000313" key="6">
    <source>
        <dbReference type="Proteomes" id="UP000028680"/>
    </source>
</evidence>
<dbReference type="KEGG" id="ptp:RCA23_c08190"/>
<dbReference type="EC" id="1.14.13.-" evidence="5"/>
<dbReference type="Gene3D" id="3.50.50.60">
    <property type="entry name" value="FAD/NAD(P)-binding domain"/>
    <property type="match status" value="1"/>
</dbReference>
<feature type="domain" description="FAD-binding" evidence="4">
    <location>
        <begin position="2"/>
        <end position="349"/>
    </location>
</feature>
<evidence type="ECO:0000259" key="4">
    <source>
        <dbReference type="Pfam" id="PF01494"/>
    </source>
</evidence>
<sequence>MYDVIINGGGPVGTGLAIDLGQRGLRVALVEKYPTPQPVPKGQNLTQRTMEHFRSWHCEDALRAAHPIPEGGGIGGMTCYGTLMTDHHYDWLNRSKVKDYYACANARLPQYETEAVLRDRAAEIDGIDVLYGWQGDVFKQDDTGVSLRVSERHGEAQKTLRGAYLVGCDGAKSIVRRSSGIRETATEHGKLMSLLVFQSEELDQLLKRYPGKAFYNVLHPDFEGYWQFFGRVDHGLSWFFHAPVPLGTTAENFDFSGMLTKAVGQEFSFDISYIGFWDLRVTVADTYRANRVFVAGDAAHSHPPYGGYGINLGFEDARNLAWKLVANLQGWGGPGLLDSYSGERQPVFATTAAEFIERFITEDRDFLATHSPSDPNFAELWQGRNQGADEVMAFAPNYEGSSIIGGSGRPSARGNHQFTARAGHHLAPATLADGTQVFDAFGSGFTLLTTIGSAGFDTAAETLGVPLQVFEMSQEAADRYQSPMVLVRPDQFVAWAGSSCDPTFALKRAIGAN</sequence>
<dbReference type="Gene3D" id="3.40.30.120">
    <property type="match status" value="1"/>
</dbReference>
<dbReference type="Gene3D" id="3.30.9.10">
    <property type="entry name" value="D-Amino Acid Oxidase, subunit A, domain 2"/>
    <property type="match status" value="1"/>
</dbReference>
<evidence type="ECO:0000256" key="2">
    <source>
        <dbReference type="ARBA" id="ARBA00022630"/>
    </source>
</evidence>
<dbReference type="PANTHER" id="PTHR43004">
    <property type="entry name" value="TRK SYSTEM POTASSIUM UPTAKE PROTEIN"/>
    <property type="match status" value="1"/>
</dbReference>
<dbReference type="SUPFAM" id="SSF51905">
    <property type="entry name" value="FAD/NAD(P)-binding domain"/>
    <property type="match status" value="1"/>
</dbReference>
<dbReference type="InterPro" id="IPR036188">
    <property type="entry name" value="FAD/NAD-bd_sf"/>
</dbReference>
<reference evidence="5 6" key="1">
    <citation type="journal article" date="2014" name="ISME J.">
        <title>Adaptation of an abundant Roseobacter RCA organism to pelagic systems revealed by genomic and transcriptomic analyses.</title>
        <authorList>
            <person name="Voget S."/>
            <person name="Wemheuer B."/>
            <person name="Brinkhoff T."/>
            <person name="Vollmers J."/>
            <person name="Dietrich S."/>
            <person name="Giebel H.A."/>
            <person name="Beardsley C."/>
            <person name="Sardemann C."/>
            <person name="Bakenhus I."/>
            <person name="Billerbeck S."/>
            <person name="Daniel R."/>
            <person name="Simon M."/>
        </authorList>
    </citation>
    <scope>NUCLEOTIDE SEQUENCE [LARGE SCALE GENOMIC DNA]</scope>
    <source>
        <strain evidence="5 6">RCA23</strain>
    </source>
</reference>
<dbReference type="InterPro" id="IPR050641">
    <property type="entry name" value="RIFMO-like"/>
</dbReference>
<dbReference type="GO" id="GO:0071949">
    <property type="term" value="F:FAD binding"/>
    <property type="evidence" value="ECO:0007669"/>
    <property type="project" value="InterPro"/>
</dbReference>
<keyword evidence="2" id="KW-0285">Flavoprotein</keyword>
<dbReference type="PRINTS" id="PR00420">
    <property type="entry name" value="RNGMNOXGNASE"/>
</dbReference>
<dbReference type="AlphaFoldDB" id="A0AAN0RHT7"/>
<keyword evidence="3" id="KW-0274">FAD</keyword>
<dbReference type="PANTHER" id="PTHR43004:SF19">
    <property type="entry name" value="BINDING MONOOXYGENASE, PUTATIVE (JCVI)-RELATED"/>
    <property type="match status" value="1"/>
</dbReference>
<keyword evidence="5" id="KW-0560">Oxidoreductase</keyword>
<dbReference type="EMBL" id="CP003984">
    <property type="protein sequence ID" value="AII86375.1"/>
    <property type="molecule type" value="Genomic_DNA"/>
</dbReference>
<organism evidence="5 6">
    <name type="scientific">Planktomarina temperata RCA23</name>
    <dbReference type="NCBI Taxonomy" id="666509"/>
    <lineage>
        <taxon>Bacteria</taxon>
        <taxon>Pseudomonadati</taxon>
        <taxon>Pseudomonadota</taxon>
        <taxon>Alphaproteobacteria</taxon>
        <taxon>Rhodobacterales</taxon>
        <taxon>Paracoccaceae</taxon>
        <taxon>Planktomarina</taxon>
    </lineage>
</organism>
<dbReference type="Pfam" id="PF01494">
    <property type="entry name" value="FAD_binding_3"/>
    <property type="match status" value="1"/>
</dbReference>
<accession>A0AAN0RHT7</accession>
<dbReference type="Pfam" id="PF21274">
    <property type="entry name" value="Rng_hyd_C"/>
    <property type="match status" value="1"/>
</dbReference>
<dbReference type="Proteomes" id="UP000028680">
    <property type="component" value="Chromosome"/>
</dbReference>
<keyword evidence="6" id="KW-1185">Reference proteome</keyword>
<proteinExistence type="predicted"/>
<evidence type="ECO:0000256" key="1">
    <source>
        <dbReference type="ARBA" id="ARBA00001974"/>
    </source>
</evidence>
<dbReference type="InterPro" id="IPR002938">
    <property type="entry name" value="FAD-bd"/>
</dbReference>
<dbReference type="GO" id="GO:0016709">
    <property type="term" value="F:oxidoreductase activity, acting on paired donors, with incorporation or reduction of molecular oxygen, NAD(P)H as one donor, and incorporation of one atom of oxygen"/>
    <property type="evidence" value="ECO:0007669"/>
    <property type="project" value="UniProtKB-ARBA"/>
</dbReference>
<gene>
    <name evidence="5" type="ORF">RCA23_c08190</name>
</gene>
<name>A0AAN0RHT7_9RHOB</name>
<protein>
    <submittedName>
        <fullName evidence="5">Polyketide hydroxylase SchC</fullName>
        <ecNumber evidence="5">1.14.13.-</ecNumber>
    </submittedName>
</protein>
<evidence type="ECO:0000313" key="5">
    <source>
        <dbReference type="EMBL" id="AII86375.1"/>
    </source>
</evidence>